<evidence type="ECO:0000256" key="1">
    <source>
        <dbReference type="ARBA" id="ARBA00022723"/>
    </source>
</evidence>
<accession>A0A0U5K7E6</accession>
<dbReference type="RefSeq" id="WP_059062556.1">
    <property type="nucleotide sequence ID" value="NZ_LN879503.1"/>
</dbReference>
<feature type="signal peptide" evidence="4">
    <location>
        <begin position="1"/>
        <end position="25"/>
    </location>
</feature>
<evidence type="ECO:0000256" key="4">
    <source>
        <dbReference type="SAM" id="SignalP"/>
    </source>
</evidence>
<name>A0A0U5K7E6_9BACT</name>
<evidence type="ECO:0000259" key="5">
    <source>
        <dbReference type="PROSITE" id="PS01358"/>
    </source>
</evidence>
<gene>
    <name evidence="6" type="ORF">PNK_p0069</name>
</gene>
<evidence type="ECO:0000313" key="7">
    <source>
        <dbReference type="Proteomes" id="UP000069902"/>
    </source>
</evidence>
<keyword evidence="4" id="KW-0732">Signal</keyword>
<protein>
    <submittedName>
        <fullName evidence="6">Conserved putative secreted protein</fullName>
    </submittedName>
</protein>
<dbReference type="PATRIC" id="fig|389348.3.peg.2834"/>
<geneLocation type="plasmid" evidence="7">
    <name>pPNK</name>
</geneLocation>
<sequence>MTNIFKKFLFLILIALSSHCPTLLADNITFHQKRANLINELEKDLSNIGEIIDDKIYIKPGSIYVSQSHIFLNFRSILIPVSHLLTDANGVYIPLGDLMAGFWGDTWICPNPDCGYENYEAVNFCGICGTRKPRR</sequence>
<dbReference type="KEGG" id="pnl:PNK_p0069"/>
<keyword evidence="2" id="KW-0863">Zinc-finger</keyword>
<dbReference type="InterPro" id="IPR036443">
    <property type="entry name" value="Znf_RanBP2_sf"/>
</dbReference>
<feature type="chain" id="PRO_5006860713" evidence="4">
    <location>
        <begin position="26"/>
        <end position="135"/>
    </location>
</feature>
<evidence type="ECO:0000256" key="3">
    <source>
        <dbReference type="ARBA" id="ARBA00022833"/>
    </source>
</evidence>
<dbReference type="InterPro" id="IPR001876">
    <property type="entry name" value="Znf_RanBP2"/>
</dbReference>
<dbReference type="PROSITE" id="PS01358">
    <property type="entry name" value="ZF_RANBP2_1"/>
    <property type="match status" value="1"/>
</dbReference>
<dbReference type="GO" id="GO:0008270">
    <property type="term" value="F:zinc ion binding"/>
    <property type="evidence" value="ECO:0007669"/>
    <property type="project" value="UniProtKB-KW"/>
</dbReference>
<feature type="domain" description="RanBP2-type" evidence="5">
    <location>
        <begin position="107"/>
        <end position="128"/>
    </location>
</feature>
<organism evidence="6 7">
    <name type="scientific">Candidatus Protochlamydia naegleriophila</name>
    <dbReference type="NCBI Taxonomy" id="389348"/>
    <lineage>
        <taxon>Bacteria</taxon>
        <taxon>Pseudomonadati</taxon>
        <taxon>Chlamydiota</taxon>
        <taxon>Chlamydiia</taxon>
        <taxon>Parachlamydiales</taxon>
        <taxon>Parachlamydiaceae</taxon>
        <taxon>Candidatus Protochlamydia</taxon>
    </lineage>
</organism>
<dbReference type="EMBL" id="LN879503">
    <property type="protein sequence ID" value="CUI18123.1"/>
    <property type="molecule type" value="Genomic_DNA"/>
</dbReference>
<dbReference type="Proteomes" id="UP000069902">
    <property type="component" value="Plasmid pPNK"/>
</dbReference>
<keyword evidence="1" id="KW-0479">Metal-binding</keyword>
<keyword evidence="3" id="KW-0862">Zinc</keyword>
<dbReference type="AlphaFoldDB" id="A0A0U5K7E6"/>
<reference evidence="7" key="1">
    <citation type="submission" date="2015-09" db="EMBL/GenBank/DDBJ databases">
        <authorList>
            <person name="Bertelli C."/>
        </authorList>
    </citation>
    <scope>NUCLEOTIDE SEQUENCE [LARGE SCALE GENOMIC DNA]</scope>
    <source>
        <strain evidence="7">KNic</strain>
        <plasmid evidence="7">pPNK</plasmid>
    </source>
</reference>
<evidence type="ECO:0000256" key="2">
    <source>
        <dbReference type="ARBA" id="ARBA00022771"/>
    </source>
</evidence>
<evidence type="ECO:0000313" key="6">
    <source>
        <dbReference type="EMBL" id="CUI18123.1"/>
    </source>
</evidence>
<keyword evidence="7" id="KW-1185">Reference proteome</keyword>
<proteinExistence type="predicted"/>
<dbReference type="SUPFAM" id="SSF90209">
    <property type="entry name" value="Ran binding protein zinc finger-like"/>
    <property type="match status" value="1"/>
</dbReference>
<dbReference type="InParanoid" id="A0A0U5K7E6"/>